<dbReference type="CDD" id="cd13127">
    <property type="entry name" value="MATE_tuaB_like"/>
    <property type="match status" value="1"/>
</dbReference>
<keyword evidence="6 7" id="KW-0472">Membrane</keyword>
<comment type="subcellular location">
    <subcellularLocation>
        <location evidence="1">Cell membrane</location>
        <topology evidence="1">Multi-pass membrane protein</topology>
    </subcellularLocation>
</comment>
<keyword evidence="4 7" id="KW-0812">Transmembrane</keyword>
<feature type="transmembrane region" description="Helical" evidence="7">
    <location>
        <begin position="444"/>
        <end position="465"/>
    </location>
</feature>
<dbReference type="PANTHER" id="PTHR30250">
    <property type="entry name" value="PST FAMILY PREDICTED COLANIC ACID TRANSPORTER"/>
    <property type="match status" value="1"/>
</dbReference>
<feature type="transmembrane region" description="Helical" evidence="7">
    <location>
        <begin position="326"/>
        <end position="349"/>
    </location>
</feature>
<evidence type="ECO:0000256" key="4">
    <source>
        <dbReference type="ARBA" id="ARBA00022692"/>
    </source>
</evidence>
<dbReference type="Pfam" id="PF13440">
    <property type="entry name" value="Polysacc_synt_3"/>
    <property type="match status" value="1"/>
</dbReference>
<dbReference type="InterPro" id="IPR050833">
    <property type="entry name" value="Poly_Biosynth_Transport"/>
</dbReference>
<evidence type="ECO:0000256" key="1">
    <source>
        <dbReference type="ARBA" id="ARBA00004651"/>
    </source>
</evidence>
<name>A0ABU8XRZ9_9PROT</name>
<keyword evidence="3" id="KW-1003">Cell membrane</keyword>
<feature type="transmembrane region" description="Helical" evidence="7">
    <location>
        <begin position="41"/>
        <end position="61"/>
    </location>
</feature>
<evidence type="ECO:0000256" key="2">
    <source>
        <dbReference type="ARBA" id="ARBA00007430"/>
    </source>
</evidence>
<feature type="transmembrane region" description="Helical" evidence="7">
    <location>
        <begin position="284"/>
        <end position="306"/>
    </location>
</feature>
<evidence type="ECO:0000256" key="6">
    <source>
        <dbReference type="ARBA" id="ARBA00023136"/>
    </source>
</evidence>
<reference evidence="8 9" key="1">
    <citation type="submission" date="2024-01" db="EMBL/GenBank/DDBJ databases">
        <title>Multi-omics insights into the function and evolution of sodium benzoate biodegradation pathways in Benzoatithermus flavus gen. nov., sp. nov. from hot spring.</title>
        <authorList>
            <person name="Hu C.-J."/>
            <person name="Li W.-J."/>
        </authorList>
    </citation>
    <scope>NUCLEOTIDE SEQUENCE [LARGE SCALE GENOMIC DNA]</scope>
    <source>
        <strain evidence="8 9">SYSU G07066</strain>
    </source>
</reference>
<dbReference type="Proteomes" id="UP001375743">
    <property type="component" value="Unassembled WGS sequence"/>
</dbReference>
<dbReference type="RefSeq" id="WP_418159844.1">
    <property type="nucleotide sequence ID" value="NZ_JBBLZC010000011.1"/>
</dbReference>
<organism evidence="8 9">
    <name type="scientific">Benzoatithermus flavus</name>
    <dbReference type="NCBI Taxonomy" id="3108223"/>
    <lineage>
        <taxon>Bacteria</taxon>
        <taxon>Pseudomonadati</taxon>
        <taxon>Pseudomonadota</taxon>
        <taxon>Alphaproteobacteria</taxon>
        <taxon>Geminicoccales</taxon>
        <taxon>Geminicoccaceae</taxon>
        <taxon>Benzoatithermus</taxon>
    </lineage>
</organism>
<feature type="transmembrane region" description="Helical" evidence="7">
    <location>
        <begin position="112"/>
        <end position="131"/>
    </location>
</feature>
<evidence type="ECO:0000256" key="3">
    <source>
        <dbReference type="ARBA" id="ARBA00022475"/>
    </source>
</evidence>
<feature type="transmembrane region" description="Helical" evidence="7">
    <location>
        <begin position="379"/>
        <end position="399"/>
    </location>
</feature>
<evidence type="ECO:0000256" key="5">
    <source>
        <dbReference type="ARBA" id="ARBA00022989"/>
    </source>
</evidence>
<keyword evidence="9" id="KW-1185">Reference proteome</keyword>
<accession>A0ABU8XRZ9</accession>
<comment type="similarity">
    <text evidence="2">Belongs to the polysaccharide synthase family.</text>
</comment>
<comment type="caution">
    <text evidence="8">The sequence shown here is derived from an EMBL/GenBank/DDBJ whole genome shotgun (WGS) entry which is preliminary data.</text>
</comment>
<evidence type="ECO:0000256" key="7">
    <source>
        <dbReference type="SAM" id="Phobius"/>
    </source>
</evidence>
<protein>
    <submittedName>
        <fullName evidence="8">Lipopolysaccharide biosynthesis protein</fullName>
    </submittedName>
</protein>
<feature type="transmembrane region" description="Helical" evidence="7">
    <location>
        <begin position="12"/>
        <end position="35"/>
    </location>
</feature>
<keyword evidence="5 7" id="KW-1133">Transmembrane helix</keyword>
<sequence length="500" mass="52988">MNFKRRAVAGALWVSVETWGTQLIQLLLFVILTRLLGPETYGLLGMAIIVIALGDVAITNGGWGDALIHERDLDQRHLDTTFWFLLLSSTLLAVLVAALAVPMARLFGQPELVGVLMALAPMLPLSSLPVVPEALLRRELRFAPLAARSQLATLAAGAVAIPMAFTGFGVWSLVAYQLAQPVAETLVIWHAHPWRPGRCFSRPALSGIVRYVGGALGDRVMNVLDFLIPRFVVGYALGAAPLGHFTTARKIQELLSQLLIRPISRVALPSFAGIRGDAAGMRELLSFGSAVANLVAFPAHVGLALVAPELVPLVFGPQWAETVPVVQVLALLGLLMPMTQVTASLMYGIGRTGLQMLLSVGSAVLFLLLLLLLGPGSLMAISTAFVGRLFLVFPLRLWLVQRASGVDVRPALARSCPILVATALMAAAVLAWRQLAPQPHHPVPFLASAIAIGLATYGVAILLLARPLVQQTVGLLLSVMGPRKPRAAAVGGSDPAAPGP</sequence>
<dbReference type="PANTHER" id="PTHR30250:SF10">
    <property type="entry name" value="LIPOPOLYSACCHARIDE BIOSYNTHESIS PROTEIN WZXC"/>
    <property type="match status" value="1"/>
</dbReference>
<feature type="transmembrane region" description="Helical" evidence="7">
    <location>
        <begin position="151"/>
        <end position="174"/>
    </location>
</feature>
<evidence type="ECO:0000313" key="8">
    <source>
        <dbReference type="EMBL" id="MEK0083995.1"/>
    </source>
</evidence>
<dbReference type="EMBL" id="JBBLZC010000011">
    <property type="protein sequence ID" value="MEK0083995.1"/>
    <property type="molecule type" value="Genomic_DNA"/>
</dbReference>
<evidence type="ECO:0000313" key="9">
    <source>
        <dbReference type="Proteomes" id="UP001375743"/>
    </source>
</evidence>
<feature type="transmembrane region" description="Helical" evidence="7">
    <location>
        <begin position="226"/>
        <end position="245"/>
    </location>
</feature>
<gene>
    <name evidence="8" type="ORF">U1T56_12600</name>
</gene>
<feature type="transmembrane region" description="Helical" evidence="7">
    <location>
        <begin position="82"/>
        <end position="100"/>
    </location>
</feature>
<feature type="transmembrane region" description="Helical" evidence="7">
    <location>
        <begin position="411"/>
        <end position="432"/>
    </location>
</feature>
<proteinExistence type="inferred from homology"/>
<feature type="transmembrane region" description="Helical" evidence="7">
    <location>
        <begin position="356"/>
        <end position="373"/>
    </location>
</feature>